<comment type="similarity">
    <text evidence="3 10">Belongs to the cytochrome P450 family.</text>
</comment>
<comment type="cofactor">
    <cofactor evidence="1 9">
        <name>heme</name>
        <dbReference type="ChEBI" id="CHEBI:30413"/>
    </cofactor>
</comment>
<gene>
    <name evidence="11" type="ORF">DFH08DRAFT_875633</name>
</gene>
<dbReference type="PRINTS" id="PR00463">
    <property type="entry name" value="EP450I"/>
</dbReference>
<dbReference type="GO" id="GO:0005506">
    <property type="term" value="F:iron ion binding"/>
    <property type="evidence" value="ECO:0007669"/>
    <property type="project" value="InterPro"/>
</dbReference>
<keyword evidence="12" id="KW-1185">Reference proteome</keyword>
<keyword evidence="7 9" id="KW-0408">Iron</keyword>
<dbReference type="SUPFAM" id="SSF48264">
    <property type="entry name" value="Cytochrome P450"/>
    <property type="match status" value="1"/>
</dbReference>
<dbReference type="EMBL" id="JARIHO010000027">
    <property type="protein sequence ID" value="KAJ7339844.1"/>
    <property type="molecule type" value="Genomic_DNA"/>
</dbReference>
<dbReference type="GO" id="GO:0004497">
    <property type="term" value="F:monooxygenase activity"/>
    <property type="evidence" value="ECO:0007669"/>
    <property type="project" value="UniProtKB-KW"/>
</dbReference>
<keyword evidence="6 10" id="KW-0560">Oxidoreductase</keyword>
<dbReference type="InterPro" id="IPR001128">
    <property type="entry name" value="Cyt_P450"/>
</dbReference>
<dbReference type="InterPro" id="IPR002401">
    <property type="entry name" value="Cyt_P450_E_grp-I"/>
</dbReference>
<comment type="caution">
    <text evidence="11">The sequence shown here is derived from an EMBL/GenBank/DDBJ whole genome shotgun (WGS) entry which is preliminary data.</text>
</comment>
<evidence type="ECO:0000313" key="11">
    <source>
        <dbReference type="EMBL" id="KAJ7339844.1"/>
    </source>
</evidence>
<evidence type="ECO:0000256" key="2">
    <source>
        <dbReference type="ARBA" id="ARBA00005179"/>
    </source>
</evidence>
<proteinExistence type="inferred from homology"/>
<evidence type="ECO:0000256" key="9">
    <source>
        <dbReference type="PIRSR" id="PIRSR602401-1"/>
    </source>
</evidence>
<keyword evidence="5 9" id="KW-0479">Metal-binding</keyword>
<dbReference type="GO" id="GO:0016705">
    <property type="term" value="F:oxidoreductase activity, acting on paired donors, with incorporation or reduction of molecular oxygen"/>
    <property type="evidence" value="ECO:0007669"/>
    <property type="project" value="InterPro"/>
</dbReference>
<dbReference type="InterPro" id="IPR017972">
    <property type="entry name" value="Cyt_P450_CS"/>
</dbReference>
<evidence type="ECO:0000256" key="5">
    <source>
        <dbReference type="ARBA" id="ARBA00022723"/>
    </source>
</evidence>
<dbReference type="PANTHER" id="PTHR46300:SF7">
    <property type="entry name" value="P450, PUTATIVE (EUROFUNG)-RELATED"/>
    <property type="match status" value="1"/>
</dbReference>
<keyword evidence="4 9" id="KW-0349">Heme</keyword>
<dbReference type="CDD" id="cd11065">
    <property type="entry name" value="CYP64-like"/>
    <property type="match status" value="1"/>
</dbReference>
<dbReference type="PROSITE" id="PS00086">
    <property type="entry name" value="CYTOCHROME_P450"/>
    <property type="match status" value="1"/>
</dbReference>
<protein>
    <submittedName>
        <fullName evidence="11">Cytochrome P450</fullName>
    </submittedName>
</protein>
<dbReference type="GO" id="GO:0020037">
    <property type="term" value="F:heme binding"/>
    <property type="evidence" value="ECO:0007669"/>
    <property type="project" value="InterPro"/>
</dbReference>
<dbReference type="PANTHER" id="PTHR46300">
    <property type="entry name" value="P450, PUTATIVE (EUROFUNG)-RELATED-RELATED"/>
    <property type="match status" value="1"/>
</dbReference>
<reference evidence="11" key="1">
    <citation type="submission" date="2023-03" db="EMBL/GenBank/DDBJ databases">
        <title>Massive genome expansion in bonnet fungi (Mycena s.s.) driven by repeated elements and novel gene families across ecological guilds.</title>
        <authorList>
            <consortium name="Lawrence Berkeley National Laboratory"/>
            <person name="Harder C.B."/>
            <person name="Miyauchi S."/>
            <person name="Viragh M."/>
            <person name="Kuo A."/>
            <person name="Thoen E."/>
            <person name="Andreopoulos B."/>
            <person name="Lu D."/>
            <person name="Skrede I."/>
            <person name="Drula E."/>
            <person name="Henrissat B."/>
            <person name="Morin E."/>
            <person name="Kohler A."/>
            <person name="Barry K."/>
            <person name="LaButti K."/>
            <person name="Morin E."/>
            <person name="Salamov A."/>
            <person name="Lipzen A."/>
            <person name="Mereny Z."/>
            <person name="Hegedus B."/>
            <person name="Baldrian P."/>
            <person name="Stursova M."/>
            <person name="Weitz H."/>
            <person name="Taylor A."/>
            <person name="Grigoriev I.V."/>
            <person name="Nagy L.G."/>
            <person name="Martin F."/>
            <person name="Kauserud H."/>
        </authorList>
    </citation>
    <scope>NUCLEOTIDE SEQUENCE</scope>
    <source>
        <strain evidence="11">CBHHK002</strain>
    </source>
</reference>
<comment type="pathway">
    <text evidence="2">Secondary metabolite biosynthesis.</text>
</comment>
<evidence type="ECO:0000256" key="8">
    <source>
        <dbReference type="ARBA" id="ARBA00023033"/>
    </source>
</evidence>
<dbReference type="InterPro" id="IPR036396">
    <property type="entry name" value="Cyt_P450_sf"/>
</dbReference>
<name>A0AAD6ZU80_9AGAR</name>
<evidence type="ECO:0000256" key="10">
    <source>
        <dbReference type="RuleBase" id="RU000461"/>
    </source>
</evidence>
<evidence type="ECO:0000313" key="12">
    <source>
        <dbReference type="Proteomes" id="UP001218218"/>
    </source>
</evidence>
<dbReference type="Proteomes" id="UP001218218">
    <property type="component" value="Unassembled WGS sequence"/>
</dbReference>
<evidence type="ECO:0000256" key="1">
    <source>
        <dbReference type="ARBA" id="ARBA00001971"/>
    </source>
</evidence>
<evidence type="ECO:0000256" key="6">
    <source>
        <dbReference type="ARBA" id="ARBA00023002"/>
    </source>
</evidence>
<evidence type="ECO:0000256" key="7">
    <source>
        <dbReference type="ARBA" id="ARBA00023004"/>
    </source>
</evidence>
<dbReference type="AlphaFoldDB" id="A0AAD6ZU80"/>
<evidence type="ECO:0000256" key="4">
    <source>
        <dbReference type="ARBA" id="ARBA00022617"/>
    </source>
</evidence>
<dbReference type="PRINTS" id="PR00385">
    <property type="entry name" value="P450"/>
</dbReference>
<keyword evidence="8 10" id="KW-0503">Monooxygenase</keyword>
<sequence length="514" mass="56774">MPSIDFSEPLLWAALAAPALYLTWLHSASRSRLPLPPGPRQLPLVGNLFDMATRPWEACMGWSKKYGSDVIHVNLAGTHVIVLSSFEATEALLEKRSSIYSDRPAFPMVNDLMGWSFNLPFMKYGDEWRIHRRLFNQQFNMVASSSFSGAQRTAAHSLLRRLLNNPAGFRDHLKQMAGEVIISVTYGINVQPADDPYVALAEEAIKSLSYARVPGRFIVDSIPILKYLPEWFPGGQFKRIAREGRSLSQAIRNVPFAETKRLMASGEATSCFTSKALRDLESGGKHFQESTVKNVAAAMYAAGAHTTVSALSTFILAMLANPEAQRKAQLEIDSVVGRGNLPDFSDKQAMPYVAALIKEVLRWGNVLPFGVPHVLTVEDEYRGYRLPAGSVVIGHVWAILHDELAYPDPHAFQPKRFLLDGKIDPGVRDPQSAFGFGRRICPGRHMATESIWIAVVSILAMFDITKEIGEDGRPIEPSYKYEGGALFSPAPFGCIITPRSQDAVSVIQATSNDV</sequence>
<evidence type="ECO:0000256" key="3">
    <source>
        <dbReference type="ARBA" id="ARBA00010617"/>
    </source>
</evidence>
<dbReference type="Gene3D" id="1.10.630.10">
    <property type="entry name" value="Cytochrome P450"/>
    <property type="match status" value="1"/>
</dbReference>
<accession>A0AAD6ZU80</accession>
<dbReference type="Pfam" id="PF00067">
    <property type="entry name" value="p450"/>
    <property type="match status" value="1"/>
</dbReference>
<feature type="binding site" description="axial binding residue" evidence="9">
    <location>
        <position position="441"/>
    </location>
    <ligand>
        <name>heme</name>
        <dbReference type="ChEBI" id="CHEBI:30413"/>
    </ligand>
    <ligandPart>
        <name>Fe</name>
        <dbReference type="ChEBI" id="CHEBI:18248"/>
    </ligandPart>
</feature>
<dbReference type="InterPro" id="IPR050364">
    <property type="entry name" value="Cytochrome_P450_fung"/>
</dbReference>
<organism evidence="11 12">
    <name type="scientific">Mycena albidolilacea</name>
    <dbReference type="NCBI Taxonomy" id="1033008"/>
    <lineage>
        <taxon>Eukaryota</taxon>
        <taxon>Fungi</taxon>
        <taxon>Dikarya</taxon>
        <taxon>Basidiomycota</taxon>
        <taxon>Agaricomycotina</taxon>
        <taxon>Agaricomycetes</taxon>
        <taxon>Agaricomycetidae</taxon>
        <taxon>Agaricales</taxon>
        <taxon>Marasmiineae</taxon>
        <taxon>Mycenaceae</taxon>
        <taxon>Mycena</taxon>
    </lineage>
</organism>